<evidence type="ECO:0000313" key="1">
    <source>
        <dbReference type="EMBL" id="AOO11873.1"/>
    </source>
</evidence>
<protein>
    <submittedName>
        <fullName evidence="3">Uncharacterized protein</fullName>
    </submittedName>
</protein>
<dbReference type="EMBL" id="KX349292">
    <property type="protein sequence ID" value="AOO11873.1"/>
    <property type="molecule type" value="Genomic_DNA"/>
</dbReference>
<dbReference type="EMBL" id="KX349297">
    <property type="protein sequence ID" value="AOO13040.1"/>
    <property type="molecule type" value="Genomic_DNA"/>
</dbReference>
<dbReference type="EMBL" id="KX349295">
    <property type="protein sequence ID" value="AOO12574.1"/>
    <property type="molecule type" value="Genomic_DNA"/>
</dbReference>
<accession>A0A1D7SHF0</accession>
<dbReference type="Proteomes" id="UP000222561">
    <property type="component" value="Segment"/>
</dbReference>
<evidence type="ECO:0000313" key="4">
    <source>
        <dbReference type="Proteomes" id="UP000222561"/>
    </source>
</evidence>
<sequence>MITIPSTVREAWEDLTKNCLATEDYSYLVFDIKKAETDPKKKVQIFMKVYVPEAKRRTATANVKAAMEKEGYVVAVGKKKGSEIPSLDIHVGIENNKTQVIRVEFKPENSAGSGGGSAKTAVQESAACLYNALRFHVFNKDMEPGMMITEDDLTKASDFIDCPSVTLEQMMGFDEDWQQVFMDGANKLHAKVSGGDYLFVRGDKEIDDGVIKKAFSKCKTSLESNLQNEDKWNPSDIWMVKRSSKASVIAELTPYGKKKTATSIEVLNAKLAELFASKDLMGVSLKKTGASGTVKVINAETPAQRKAQLEVAFDKNKTIGELVYDSGRNYTGSEIDKRYPMDVYVYYGPKPYDRIQLRNFGGDTTGDWKLELKGEYAAMGKVQGSVARFILNKTGFSNIPQEPTWAESDPKHSQSDKISKEIFKLLKKFNAKGFDKTDEDQMMGEIEGKRQSWRYSKLSGLRFLKFLNDLNGEADNAVKELYLFAGSASDHSSIYYKYS</sequence>
<dbReference type="Proteomes" id="UP000225478">
    <property type="component" value="Segment"/>
</dbReference>
<gene>
    <name evidence="1" type="ORF">Np050604_157</name>
    <name evidence="2" type="ORF">Sn080709_157</name>
    <name evidence="3" type="ORF">W2100709_158</name>
</gene>
<evidence type="ECO:0000313" key="3">
    <source>
        <dbReference type="EMBL" id="AOO13040.1"/>
    </source>
</evidence>
<evidence type="ECO:0000313" key="2">
    <source>
        <dbReference type="EMBL" id="AOO12574.1"/>
    </source>
</evidence>
<reference evidence="4 5" key="1">
    <citation type="journal article" date="2016" name="Environ. Microbiol.">
        <title>Genomic diversification of marine cyanophages into stable ecotypes.</title>
        <authorList>
            <person name="Marston M.F."/>
            <person name="Martiny J.B."/>
        </authorList>
    </citation>
    <scope>NUCLEOTIDE SEQUENCE [LARGE SCALE GENOMIC DNA]</scope>
    <source>
        <strain evidence="1">Np_05_0604</strain>
        <strain evidence="2">Sn_08_0709</strain>
        <strain evidence="3">W2_10_0709</strain>
    </source>
</reference>
<organism evidence="3 5">
    <name type="scientific">Cyanophage S-RIM44</name>
    <dbReference type="NCBI Taxonomy" id="1278485"/>
    <lineage>
        <taxon>Viruses</taxon>
        <taxon>Duplodnaviria</taxon>
        <taxon>Heunggongvirae</taxon>
        <taxon>Uroviricota</taxon>
        <taxon>Caudoviricetes</taxon>
        <taxon>Pantevenvirales</taxon>
        <taxon>Kyanoviridae</taxon>
        <taxon>Vellamovirus</taxon>
        <taxon>Vellamovirus rhodeisland44</taxon>
    </lineage>
</organism>
<evidence type="ECO:0000313" key="5">
    <source>
        <dbReference type="Proteomes" id="UP000225402"/>
    </source>
</evidence>
<name>A0A1D7SHF0_9CAUD</name>
<proteinExistence type="predicted"/>
<dbReference type="Proteomes" id="UP000225402">
    <property type="component" value="Segment"/>
</dbReference>